<dbReference type="EMBL" id="KV448400">
    <property type="protein sequence ID" value="OAX36688.1"/>
    <property type="molecule type" value="Genomic_DNA"/>
</dbReference>
<keyword evidence="1" id="KW-0472">Membrane</keyword>
<keyword evidence="1" id="KW-0812">Transmembrane</keyword>
<organism evidence="2 3">
    <name type="scientific">Rhizopogon vinicolor AM-OR11-026</name>
    <dbReference type="NCBI Taxonomy" id="1314800"/>
    <lineage>
        <taxon>Eukaryota</taxon>
        <taxon>Fungi</taxon>
        <taxon>Dikarya</taxon>
        <taxon>Basidiomycota</taxon>
        <taxon>Agaricomycotina</taxon>
        <taxon>Agaricomycetes</taxon>
        <taxon>Agaricomycetidae</taxon>
        <taxon>Boletales</taxon>
        <taxon>Suillineae</taxon>
        <taxon>Rhizopogonaceae</taxon>
        <taxon>Rhizopogon</taxon>
    </lineage>
</organism>
<reference evidence="2 3" key="1">
    <citation type="submission" date="2016-06" db="EMBL/GenBank/DDBJ databases">
        <title>Comparative genomics of the ectomycorrhizal sister species Rhizopogon vinicolor and Rhizopogon vesiculosus (Basidiomycota: Boletales) reveals a divergence of the mating type B locus.</title>
        <authorList>
            <consortium name="DOE Joint Genome Institute"/>
            <person name="Mujic A.B."/>
            <person name="Kuo A."/>
            <person name="Tritt A."/>
            <person name="Lipzen A."/>
            <person name="Chen C."/>
            <person name="Johnson J."/>
            <person name="Sharma A."/>
            <person name="Barry K."/>
            <person name="Grigoriev I.V."/>
            <person name="Spatafora J.W."/>
        </authorList>
    </citation>
    <scope>NUCLEOTIDE SEQUENCE [LARGE SCALE GENOMIC DNA]</scope>
    <source>
        <strain evidence="2 3">AM-OR11-026</strain>
    </source>
</reference>
<gene>
    <name evidence="2" type="ORF">K503DRAFT_772278</name>
</gene>
<proteinExistence type="predicted"/>
<dbReference type="STRING" id="1314800.A0A1B7MVP9"/>
<dbReference type="InParanoid" id="A0A1B7MVP9"/>
<keyword evidence="3" id="KW-1185">Reference proteome</keyword>
<accession>A0A1B7MVP9</accession>
<sequence>MSPASRTIIHHSLNRYRYNETYPLLSTGRRKHNCPEHCLLTTLGAVIIFVVFATVFRIMPADNEFAWTNFESSSCTTYATREYVAELNVSIWNIHRMEICMGTSADVHGKPHRPSSCEVRSGKVVGHFAISHDEPDCVTYWSEYKDKGCNARGSKKRHIAQHLMNLPHKANYKEFCATTPARFLEQEFSGANSCETSIWGVWGHWFIDDDSC</sequence>
<protein>
    <submittedName>
        <fullName evidence="2">Uncharacterized protein</fullName>
    </submittedName>
</protein>
<dbReference type="OrthoDB" id="3153758at2759"/>
<name>A0A1B7MVP9_9AGAM</name>
<evidence type="ECO:0000256" key="1">
    <source>
        <dbReference type="SAM" id="Phobius"/>
    </source>
</evidence>
<dbReference type="AlphaFoldDB" id="A0A1B7MVP9"/>
<dbReference type="Proteomes" id="UP000092154">
    <property type="component" value="Unassembled WGS sequence"/>
</dbReference>
<keyword evidence="1" id="KW-1133">Transmembrane helix</keyword>
<feature type="transmembrane region" description="Helical" evidence="1">
    <location>
        <begin position="38"/>
        <end position="59"/>
    </location>
</feature>
<evidence type="ECO:0000313" key="3">
    <source>
        <dbReference type="Proteomes" id="UP000092154"/>
    </source>
</evidence>
<evidence type="ECO:0000313" key="2">
    <source>
        <dbReference type="EMBL" id="OAX36688.1"/>
    </source>
</evidence>